<evidence type="ECO:0000313" key="3">
    <source>
        <dbReference type="Proteomes" id="UP000078240"/>
    </source>
</evidence>
<organism evidence="2 3">
    <name type="scientific">Purpureocillium lilacinum</name>
    <name type="common">Paecilomyces lilacinus</name>
    <dbReference type="NCBI Taxonomy" id="33203"/>
    <lineage>
        <taxon>Eukaryota</taxon>
        <taxon>Fungi</taxon>
        <taxon>Dikarya</taxon>
        <taxon>Ascomycota</taxon>
        <taxon>Pezizomycotina</taxon>
        <taxon>Sordariomycetes</taxon>
        <taxon>Hypocreomycetidae</taxon>
        <taxon>Hypocreales</taxon>
        <taxon>Ophiocordycipitaceae</taxon>
        <taxon>Purpureocillium</taxon>
    </lineage>
</organism>
<accession>A0A179GPK7</accession>
<feature type="transmembrane region" description="Helical" evidence="1">
    <location>
        <begin position="43"/>
        <end position="67"/>
    </location>
</feature>
<keyword evidence="1" id="KW-0472">Membrane</keyword>
<protein>
    <submittedName>
        <fullName evidence="2">Uncharacterized protein</fullName>
    </submittedName>
</protein>
<name>A0A179GPK7_PURLI</name>
<gene>
    <name evidence="2" type="ORF">VFPBJ_05441</name>
</gene>
<keyword evidence="1" id="KW-1133">Transmembrane helix</keyword>
<evidence type="ECO:0000256" key="1">
    <source>
        <dbReference type="SAM" id="Phobius"/>
    </source>
</evidence>
<dbReference type="Proteomes" id="UP000078240">
    <property type="component" value="Unassembled WGS sequence"/>
</dbReference>
<proteinExistence type="predicted"/>
<sequence>MRNSESLPSVLCARARHGLANRRSNDDTDEVDDRCKAVMMGMFFFWGIVGAASQMRATCSFPFYLRIDVERKERTRRRRARGQRWSQWPGRLAKAHYLMALCLSIARGPV</sequence>
<evidence type="ECO:0000313" key="2">
    <source>
        <dbReference type="EMBL" id="OAQ79856.1"/>
    </source>
</evidence>
<dbReference type="EMBL" id="LSBH01000004">
    <property type="protein sequence ID" value="OAQ79856.1"/>
    <property type="molecule type" value="Genomic_DNA"/>
</dbReference>
<reference evidence="2 3" key="1">
    <citation type="submission" date="2016-01" db="EMBL/GenBank/DDBJ databases">
        <title>Biosynthesis of antibiotic leucinostatins and their inhibition on Phytophthora in bio-control Purpureocillium lilacinum.</title>
        <authorList>
            <person name="Wang G."/>
            <person name="Liu Z."/>
            <person name="Lin R."/>
            <person name="Li E."/>
            <person name="Mao Z."/>
            <person name="Ling J."/>
            <person name="Yin W."/>
            <person name="Xie B."/>
        </authorList>
    </citation>
    <scope>NUCLEOTIDE SEQUENCE [LARGE SCALE GENOMIC DNA]</scope>
    <source>
        <strain evidence="2">PLBJ-1</strain>
    </source>
</reference>
<dbReference type="AlphaFoldDB" id="A0A179GPK7"/>
<keyword evidence="1" id="KW-0812">Transmembrane</keyword>
<comment type="caution">
    <text evidence="2">The sequence shown here is derived from an EMBL/GenBank/DDBJ whole genome shotgun (WGS) entry which is preliminary data.</text>
</comment>